<evidence type="ECO:0000259" key="5">
    <source>
        <dbReference type="Pfam" id="PF00107"/>
    </source>
</evidence>
<dbReference type="InterPro" id="IPR013149">
    <property type="entry name" value="ADH-like_C"/>
</dbReference>
<comment type="similarity">
    <text evidence="4">Belongs to the zinc-containing alcohol dehydrogenase family.</text>
</comment>
<dbReference type="Pfam" id="PF00107">
    <property type="entry name" value="ADH_zinc_N"/>
    <property type="match status" value="1"/>
</dbReference>
<accession>A0A411YE35</accession>
<dbReference type="GO" id="GO:0008270">
    <property type="term" value="F:zinc ion binding"/>
    <property type="evidence" value="ECO:0007669"/>
    <property type="project" value="InterPro"/>
</dbReference>
<dbReference type="Gene3D" id="3.90.180.10">
    <property type="entry name" value="Medium-chain alcohol dehydrogenases, catalytic domain"/>
    <property type="match status" value="1"/>
</dbReference>
<dbReference type="InterPro" id="IPR036291">
    <property type="entry name" value="NAD(P)-bd_dom_sf"/>
</dbReference>
<gene>
    <name evidence="7" type="ORF">ER308_08030</name>
</gene>
<dbReference type="InterPro" id="IPR011032">
    <property type="entry name" value="GroES-like_sf"/>
</dbReference>
<evidence type="ECO:0000256" key="1">
    <source>
        <dbReference type="ARBA" id="ARBA00022723"/>
    </source>
</evidence>
<feature type="domain" description="Alcohol dehydrogenase-like C-terminal" evidence="5">
    <location>
        <begin position="208"/>
        <end position="332"/>
    </location>
</feature>
<dbReference type="PANTHER" id="PTHR43401">
    <property type="entry name" value="L-THREONINE 3-DEHYDROGENASE"/>
    <property type="match status" value="1"/>
</dbReference>
<sequence>MGTTVGVDENVLTKLASSAYLPHVTVLDSVEGVGVPAAAVLVAEGTLGFENRPQPALLRADDVLVEVEACGVCGTDLHILSDPPAHPATVGIVLGHEIVGRVHEVGAAVDRPAHGERVAIDPILACGMCALCRRGHPNLCEDLDALGVFRDGGLTRFVRVPAPNCHPIGEEVPTALAALSEPLATVMNGLEKVRAVPNEVAVVLGAGPVGLMWTALLAAASAVVVIVEPRAPRREIALEVGAAAVIDPNAAEPTGELSARTGGLGADLAIDATGAAFSEAVRMVRPAGRIVLFGMNSGARPQVPQIDITERELSVIGSFVGKGRFPSAIRALEHGTPDLAPIISGTWSLSELPAALEELRNGDAVKAIITPDDADGRISG</sequence>
<dbReference type="InterPro" id="IPR013154">
    <property type="entry name" value="ADH-like_N"/>
</dbReference>
<dbReference type="InterPro" id="IPR050129">
    <property type="entry name" value="Zn_alcohol_dh"/>
</dbReference>
<comment type="cofactor">
    <cofactor evidence="4">
        <name>Zn(2+)</name>
        <dbReference type="ChEBI" id="CHEBI:29105"/>
    </cofactor>
</comment>
<organism evidence="7 8">
    <name type="scientific">Egibacter rhizosphaerae</name>
    <dbReference type="NCBI Taxonomy" id="1670831"/>
    <lineage>
        <taxon>Bacteria</taxon>
        <taxon>Bacillati</taxon>
        <taxon>Actinomycetota</taxon>
        <taxon>Nitriliruptoria</taxon>
        <taxon>Egibacterales</taxon>
        <taxon>Egibacteraceae</taxon>
        <taxon>Egibacter</taxon>
    </lineage>
</organism>
<dbReference type="GO" id="GO:0016491">
    <property type="term" value="F:oxidoreductase activity"/>
    <property type="evidence" value="ECO:0007669"/>
    <property type="project" value="UniProtKB-KW"/>
</dbReference>
<evidence type="ECO:0000259" key="6">
    <source>
        <dbReference type="Pfam" id="PF08240"/>
    </source>
</evidence>
<dbReference type="InterPro" id="IPR002328">
    <property type="entry name" value="ADH_Zn_CS"/>
</dbReference>
<protein>
    <submittedName>
        <fullName evidence="7">L-threonine 3-dehydrogenase</fullName>
    </submittedName>
</protein>
<dbReference type="Gene3D" id="3.40.50.720">
    <property type="entry name" value="NAD(P)-binding Rossmann-like Domain"/>
    <property type="match status" value="1"/>
</dbReference>
<evidence type="ECO:0000256" key="4">
    <source>
        <dbReference type="RuleBase" id="RU361277"/>
    </source>
</evidence>
<keyword evidence="3" id="KW-0560">Oxidoreductase</keyword>
<keyword evidence="2 4" id="KW-0862">Zinc</keyword>
<dbReference type="PANTHER" id="PTHR43401:SF2">
    <property type="entry name" value="L-THREONINE 3-DEHYDROGENASE"/>
    <property type="match status" value="1"/>
</dbReference>
<keyword evidence="8" id="KW-1185">Reference proteome</keyword>
<evidence type="ECO:0000256" key="2">
    <source>
        <dbReference type="ARBA" id="ARBA00022833"/>
    </source>
</evidence>
<evidence type="ECO:0000256" key="3">
    <source>
        <dbReference type="ARBA" id="ARBA00023002"/>
    </source>
</evidence>
<dbReference type="Proteomes" id="UP000291469">
    <property type="component" value="Chromosome"/>
</dbReference>
<dbReference type="PROSITE" id="PS00059">
    <property type="entry name" value="ADH_ZINC"/>
    <property type="match status" value="1"/>
</dbReference>
<proteinExistence type="inferred from homology"/>
<dbReference type="KEGG" id="erz:ER308_08030"/>
<name>A0A411YE35_9ACTN</name>
<evidence type="ECO:0000313" key="8">
    <source>
        <dbReference type="Proteomes" id="UP000291469"/>
    </source>
</evidence>
<evidence type="ECO:0000313" key="7">
    <source>
        <dbReference type="EMBL" id="QBI19504.1"/>
    </source>
</evidence>
<dbReference type="Pfam" id="PF08240">
    <property type="entry name" value="ADH_N"/>
    <property type="match status" value="1"/>
</dbReference>
<feature type="domain" description="Alcohol dehydrogenase-like N-terminal" evidence="6">
    <location>
        <begin position="60"/>
        <end position="168"/>
    </location>
</feature>
<keyword evidence="1 4" id="KW-0479">Metal-binding</keyword>
<dbReference type="SUPFAM" id="SSF51735">
    <property type="entry name" value="NAD(P)-binding Rossmann-fold domains"/>
    <property type="match status" value="1"/>
</dbReference>
<dbReference type="AlphaFoldDB" id="A0A411YE35"/>
<dbReference type="OrthoDB" id="9797931at2"/>
<reference evidence="7 8" key="1">
    <citation type="submission" date="2019-01" db="EMBL/GenBank/DDBJ databases">
        <title>Egibacter rhizosphaerae EGI 80759T.</title>
        <authorList>
            <person name="Chen D.-D."/>
            <person name="Tian Y."/>
            <person name="Jiao J.-Y."/>
            <person name="Zhang X.-T."/>
            <person name="Zhang Y.-G."/>
            <person name="Zhang Y."/>
            <person name="Xiao M."/>
            <person name="Shu W.-S."/>
            <person name="Li W.-J."/>
        </authorList>
    </citation>
    <scope>NUCLEOTIDE SEQUENCE [LARGE SCALE GENOMIC DNA]</scope>
    <source>
        <strain evidence="7 8">EGI 80759</strain>
    </source>
</reference>
<dbReference type="SUPFAM" id="SSF50129">
    <property type="entry name" value="GroES-like"/>
    <property type="match status" value="1"/>
</dbReference>
<dbReference type="EMBL" id="CP036402">
    <property type="protein sequence ID" value="QBI19504.1"/>
    <property type="molecule type" value="Genomic_DNA"/>
</dbReference>